<evidence type="ECO:0000313" key="1">
    <source>
        <dbReference type="EMBL" id="QMW80588.1"/>
    </source>
</evidence>
<dbReference type="GO" id="GO:0003677">
    <property type="term" value="F:DNA binding"/>
    <property type="evidence" value="ECO:0007669"/>
    <property type="project" value="InterPro"/>
</dbReference>
<name>A0A7G5N145_9FIRM</name>
<dbReference type="GeneID" id="75053954"/>
<protein>
    <recommendedName>
        <fullName evidence="3">XRE family transcriptional regulator</fullName>
    </recommendedName>
</protein>
<dbReference type="Proteomes" id="UP000515789">
    <property type="component" value="Chromosome"/>
</dbReference>
<dbReference type="EMBL" id="CP039126">
    <property type="protein sequence ID" value="QMW80588.1"/>
    <property type="molecule type" value="Genomic_DNA"/>
</dbReference>
<dbReference type="RefSeq" id="WP_018595188.1">
    <property type="nucleotide sequence ID" value="NZ_CABLBP010000020.1"/>
</dbReference>
<gene>
    <name evidence="1" type="ORF">E5259_25010</name>
</gene>
<dbReference type="SUPFAM" id="SSF47413">
    <property type="entry name" value="lambda repressor-like DNA-binding domains"/>
    <property type="match status" value="1"/>
</dbReference>
<sequence>MDEEKLREIMRKQGVTVEDMCVYLDISRSAFYRKCKGITQFTQGEIEGIVNKLKLNSPMGIFFKEKVS</sequence>
<dbReference type="AlphaFoldDB" id="A0A7G5N145"/>
<organism evidence="1 2">
    <name type="scientific">Blautia producta</name>
    <dbReference type="NCBI Taxonomy" id="33035"/>
    <lineage>
        <taxon>Bacteria</taxon>
        <taxon>Bacillati</taxon>
        <taxon>Bacillota</taxon>
        <taxon>Clostridia</taxon>
        <taxon>Lachnospirales</taxon>
        <taxon>Lachnospiraceae</taxon>
        <taxon>Blautia</taxon>
    </lineage>
</organism>
<evidence type="ECO:0008006" key="3">
    <source>
        <dbReference type="Google" id="ProtNLM"/>
    </source>
</evidence>
<dbReference type="InterPro" id="IPR010982">
    <property type="entry name" value="Lambda_DNA-bd_dom_sf"/>
</dbReference>
<accession>A0A7G5N145</accession>
<proteinExistence type="predicted"/>
<reference evidence="1 2" key="1">
    <citation type="submission" date="2019-04" db="EMBL/GenBank/DDBJ databases">
        <authorList>
            <person name="Schori C."/>
            <person name="Ahrens C."/>
        </authorList>
    </citation>
    <scope>NUCLEOTIDE SEQUENCE [LARGE SCALE GENOMIC DNA]</scope>
    <source>
        <strain evidence="1 2">DSM 2950</strain>
    </source>
</reference>
<evidence type="ECO:0000313" key="2">
    <source>
        <dbReference type="Proteomes" id="UP000515789"/>
    </source>
</evidence>